<evidence type="ECO:0000313" key="1">
    <source>
        <dbReference type="EMBL" id="EFC35427.1"/>
    </source>
</evidence>
<evidence type="ECO:0000313" key="3">
    <source>
        <dbReference type="Proteomes" id="UP000006671"/>
    </source>
</evidence>
<organism evidence="3">
    <name type="scientific">Naegleria gruberi</name>
    <name type="common">Amoeba</name>
    <dbReference type="NCBI Taxonomy" id="5762"/>
    <lineage>
        <taxon>Eukaryota</taxon>
        <taxon>Discoba</taxon>
        <taxon>Heterolobosea</taxon>
        <taxon>Tetramitia</taxon>
        <taxon>Eutetramitia</taxon>
        <taxon>Vahlkampfiidae</taxon>
        <taxon>Naegleria</taxon>
    </lineage>
</organism>
<proteinExistence type="predicted"/>
<accession>D2VU71</accession>
<gene>
    <name evidence="2" type="ORF">NAEGRDRAFT_52278</name>
    <name evidence="1" type="ORF">NAEGRDRAFT_54921</name>
</gene>
<dbReference type="SUPFAM" id="SSF55961">
    <property type="entry name" value="Bet v1-like"/>
    <property type="match status" value="1"/>
</dbReference>
<dbReference type="Pfam" id="PF10604">
    <property type="entry name" value="Polyketide_cyc2"/>
    <property type="match status" value="1"/>
</dbReference>
<dbReference type="EMBL" id="GG739248">
    <property type="protein sequence ID" value="EFC35427.1"/>
    <property type="molecule type" value="Genomic_DNA"/>
</dbReference>
<dbReference type="VEuPathDB" id="AmoebaDB:NAEGRDRAFT_54921"/>
<name>D2VU71_NAEGR</name>
<dbReference type="EMBL" id="GG738898">
    <property type="protein sequence ID" value="EFC39580.1"/>
    <property type="molecule type" value="Genomic_DNA"/>
</dbReference>
<keyword evidence="3" id="KW-1185">Reference proteome</keyword>
<dbReference type="GeneID" id="8855803"/>
<dbReference type="Proteomes" id="UP000006671">
    <property type="component" value="Unassembled WGS sequence"/>
</dbReference>
<dbReference type="PANTHER" id="PTHR39332">
    <property type="entry name" value="BLL4707 PROTEIN"/>
    <property type="match status" value="1"/>
</dbReference>
<dbReference type="InterPro" id="IPR019587">
    <property type="entry name" value="Polyketide_cyclase/dehydratase"/>
</dbReference>
<dbReference type="PANTHER" id="PTHR39332:SF7">
    <property type="entry name" value="SRPBCC FAMILY PROTEIN"/>
    <property type="match status" value="1"/>
</dbReference>
<dbReference type="KEGG" id="ngr:NAEGRDRAFT_52278"/>
<protein>
    <submittedName>
        <fullName evidence="2">Predicted protein</fullName>
    </submittedName>
</protein>
<dbReference type="CDD" id="cd07821">
    <property type="entry name" value="PYR_PYL_RCAR_like"/>
    <property type="match status" value="1"/>
</dbReference>
<dbReference type="AlphaFoldDB" id="D2VU71"/>
<reference evidence="2 3" key="1">
    <citation type="journal article" date="2010" name="Cell">
        <title>The genome of Naegleria gruberi illuminates early eukaryotic versatility.</title>
        <authorList>
            <person name="Fritz-Laylin L.K."/>
            <person name="Prochnik S.E."/>
            <person name="Ginger M.L."/>
            <person name="Dacks J.B."/>
            <person name="Carpenter M.L."/>
            <person name="Field M.C."/>
            <person name="Kuo A."/>
            <person name="Paredez A."/>
            <person name="Chapman J."/>
            <person name="Pham J."/>
            <person name="Shu S."/>
            <person name="Neupane R."/>
            <person name="Cipriano M."/>
            <person name="Mancuso J."/>
            <person name="Tu H."/>
            <person name="Salamov A."/>
            <person name="Lindquist E."/>
            <person name="Shapiro H."/>
            <person name="Lucas S."/>
            <person name="Grigoriev I.V."/>
            <person name="Cande W.Z."/>
            <person name="Fulton C."/>
            <person name="Rokhsar D.S."/>
            <person name="Dawson S.C."/>
        </authorList>
    </citation>
    <scope>NUCLEOTIDE SEQUENCE [LARGE SCALE GENOMIC DNA]</scope>
    <source>
        <strain evidence="2 3">NEG-M</strain>
    </source>
</reference>
<sequence length="153" mass="17543">MEQVKVYRSAVINASVETVWQVVKNFNELPKWTGVVSDSVLEGGMQDNSIGCVRVVSLLNPNPQDDRPIREQLIAYDSRNHSFTYKILSGPKPFEYFNEYYATVTLVKITDSNQTFIEWKSEFTCPQGNQEQFEKFAGAVYMKGIKSLQQQFP</sequence>
<dbReference type="Gene3D" id="3.30.530.20">
    <property type="match status" value="1"/>
</dbReference>
<dbReference type="OrthoDB" id="4436220at2759"/>
<dbReference type="RefSeq" id="XP_002672324.1">
    <property type="nucleotide sequence ID" value="XM_002672278.1"/>
</dbReference>
<dbReference type="InterPro" id="IPR023393">
    <property type="entry name" value="START-like_dom_sf"/>
</dbReference>
<evidence type="ECO:0000313" key="2">
    <source>
        <dbReference type="EMBL" id="EFC39580.1"/>
    </source>
</evidence>
<dbReference type="OMA" id="WESRFTT"/>